<gene>
    <name evidence="2" type="ORF">C8R41DRAFT_918373</name>
</gene>
<sequence length="301" mass="33528">MSQCVEQLSGGGENNVYNDSELVGMSPFLQLCLSYDSGNFIDYHIVMTAKIIDQKLTPKNDQLTLDLCNEWLSHNEPNAQFNALSHADALSKNCGVTVNREIASRAFTAGLEKLINSPATHHKVERYALSSISRWTRKWADAEGLPTMKDRFNTLEADYYGKGSNFLSFKDIFQSKGYELWDNIRLARAFVPPNTNPRAPDGLSYDDPSGTAGKSYFISAVEKYWPARTPDNQDVLLVLNKDPVKLEILHDVAMGTKGGMDGNHVLPLLRIIEHEKLTFGVSPLIGMSLLRGLLARTIVHP</sequence>
<comment type="caution">
    <text evidence="2">The sequence shown here is derived from an EMBL/GenBank/DDBJ whole genome shotgun (WGS) entry which is preliminary data.</text>
</comment>
<protein>
    <recommendedName>
        <fullName evidence="1">VHS domain-containing protein</fullName>
    </recommendedName>
</protein>
<dbReference type="Gene3D" id="1.25.40.90">
    <property type="match status" value="1"/>
</dbReference>
<dbReference type="InterPro" id="IPR008942">
    <property type="entry name" value="ENTH_VHS"/>
</dbReference>
<proteinExistence type="predicted"/>
<organism evidence="2 3">
    <name type="scientific">Lentinula lateritia</name>
    <dbReference type="NCBI Taxonomy" id="40482"/>
    <lineage>
        <taxon>Eukaryota</taxon>
        <taxon>Fungi</taxon>
        <taxon>Dikarya</taxon>
        <taxon>Basidiomycota</taxon>
        <taxon>Agaricomycotina</taxon>
        <taxon>Agaricomycetes</taxon>
        <taxon>Agaricomycetidae</taxon>
        <taxon>Agaricales</taxon>
        <taxon>Marasmiineae</taxon>
        <taxon>Omphalotaceae</taxon>
        <taxon>Lentinula</taxon>
    </lineage>
</organism>
<dbReference type="Proteomes" id="UP001150217">
    <property type="component" value="Unassembled WGS sequence"/>
</dbReference>
<accession>A0ABQ8VJI2</accession>
<dbReference type="InterPro" id="IPR002014">
    <property type="entry name" value="VHS_dom"/>
</dbReference>
<dbReference type="EMBL" id="JANVFT010000027">
    <property type="protein sequence ID" value="KAJ4496549.1"/>
    <property type="molecule type" value="Genomic_DNA"/>
</dbReference>
<dbReference type="Pfam" id="PF00790">
    <property type="entry name" value="VHS"/>
    <property type="match status" value="1"/>
</dbReference>
<reference evidence="2" key="1">
    <citation type="submission" date="2022-08" db="EMBL/GenBank/DDBJ databases">
        <title>A Global Phylogenomic Analysis of the Shiitake Genus Lentinula.</title>
        <authorList>
            <consortium name="DOE Joint Genome Institute"/>
            <person name="Sierra-Patev S."/>
            <person name="Min B."/>
            <person name="Naranjo-Ortiz M."/>
            <person name="Looney B."/>
            <person name="Konkel Z."/>
            <person name="Slot J.C."/>
            <person name="Sakamoto Y."/>
            <person name="Steenwyk J.L."/>
            <person name="Rokas A."/>
            <person name="Carro J."/>
            <person name="Camarero S."/>
            <person name="Ferreira P."/>
            <person name="Molpeceres G."/>
            <person name="Ruiz-Duenas F.J."/>
            <person name="Serrano A."/>
            <person name="Henrissat B."/>
            <person name="Drula E."/>
            <person name="Hughes K.W."/>
            <person name="Mata J.L."/>
            <person name="Ishikawa N.K."/>
            <person name="Vargas-Isla R."/>
            <person name="Ushijima S."/>
            <person name="Smith C.A."/>
            <person name="Ahrendt S."/>
            <person name="Andreopoulos W."/>
            <person name="He G."/>
            <person name="Labutti K."/>
            <person name="Lipzen A."/>
            <person name="Ng V."/>
            <person name="Riley R."/>
            <person name="Sandor L."/>
            <person name="Barry K."/>
            <person name="Martinez A.T."/>
            <person name="Xiao Y."/>
            <person name="Gibbons J.G."/>
            <person name="Terashima K."/>
            <person name="Grigoriev I.V."/>
            <person name="Hibbett D.S."/>
        </authorList>
    </citation>
    <scope>NUCLEOTIDE SEQUENCE</scope>
    <source>
        <strain evidence="2">RHP3577 ss4</strain>
    </source>
</reference>
<name>A0ABQ8VJI2_9AGAR</name>
<keyword evidence="3" id="KW-1185">Reference proteome</keyword>
<evidence type="ECO:0000259" key="1">
    <source>
        <dbReference type="PROSITE" id="PS50179"/>
    </source>
</evidence>
<evidence type="ECO:0000313" key="2">
    <source>
        <dbReference type="EMBL" id="KAJ4496549.1"/>
    </source>
</evidence>
<feature type="domain" description="VHS" evidence="1">
    <location>
        <begin position="72"/>
        <end position="155"/>
    </location>
</feature>
<dbReference type="SUPFAM" id="SSF48464">
    <property type="entry name" value="ENTH/VHS domain"/>
    <property type="match status" value="1"/>
</dbReference>
<evidence type="ECO:0000313" key="3">
    <source>
        <dbReference type="Proteomes" id="UP001150217"/>
    </source>
</evidence>
<dbReference type="PROSITE" id="PS50179">
    <property type="entry name" value="VHS"/>
    <property type="match status" value="1"/>
</dbReference>